<dbReference type="GO" id="GO:0048029">
    <property type="term" value="F:monosaccharide binding"/>
    <property type="evidence" value="ECO:0007669"/>
    <property type="project" value="TreeGrafter"/>
</dbReference>
<proteinExistence type="inferred from homology"/>
<evidence type="ECO:0000256" key="4">
    <source>
        <dbReference type="RuleBase" id="RU000612"/>
    </source>
</evidence>
<reference evidence="5 6" key="1">
    <citation type="submission" date="2009-10" db="EMBL/GenBank/DDBJ databases">
        <authorList>
            <person name="Weinstock G."/>
            <person name="Sodergren E."/>
            <person name="Clifton S."/>
            <person name="Fulton L."/>
            <person name="Fulton B."/>
            <person name="Courtney L."/>
            <person name="Fronick C."/>
            <person name="Harrison M."/>
            <person name="Strong C."/>
            <person name="Farmer C."/>
            <person name="Delahaunty K."/>
            <person name="Markovic C."/>
            <person name="Hall O."/>
            <person name="Minx P."/>
            <person name="Tomlinson C."/>
            <person name="Mitreva M."/>
            <person name="Nelson J."/>
            <person name="Hou S."/>
            <person name="Wollam A."/>
            <person name="Pepin K.H."/>
            <person name="Johnson M."/>
            <person name="Bhonagiri V."/>
            <person name="Nash W.E."/>
            <person name="Warren W."/>
            <person name="Chinwalla A."/>
            <person name="Mardis E.R."/>
            <person name="Wilson R.K."/>
        </authorList>
    </citation>
    <scope>NUCLEOTIDE SEQUENCE [LARGE SCALE GENOMIC DNA]</scope>
    <source>
        <strain evidence="5 6">ATCC 23970</strain>
    </source>
</reference>
<dbReference type="Proteomes" id="UP000003843">
    <property type="component" value="Unassembled WGS sequence"/>
</dbReference>
<dbReference type="GO" id="GO:0051156">
    <property type="term" value="P:glucose 6-phosphate metabolic process"/>
    <property type="evidence" value="ECO:0007669"/>
    <property type="project" value="TreeGrafter"/>
</dbReference>
<dbReference type="GO" id="GO:0006096">
    <property type="term" value="P:glycolytic process"/>
    <property type="evidence" value="ECO:0007669"/>
    <property type="project" value="UniProtKB-UniPathway"/>
</dbReference>
<evidence type="ECO:0000256" key="2">
    <source>
        <dbReference type="ARBA" id="ARBA00023152"/>
    </source>
</evidence>
<dbReference type="Gene3D" id="3.40.50.10490">
    <property type="entry name" value="Glucose-6-phosphate isomerase like protein, domain 1"/>
    <property type="match status" value="1"/>
</dbReference>
<dbReference type="AlphaFoldDB" id="D0WCG2"/>
<evidence type="ECO:0000313" key="6">
    <source>
        <dbReference type="Proteomes" id="UP000003843"/>
    </source>
</evidence>
<evidence type="ECO:0000256" key="3">
    <source>
        <dbReference type="ARBA" id="ARBA00023235"/>
    </source>
</evidence>
<dbReference type="EMBL" id="ACEQ02000032">
    <property type="protein sequence ID" value="EEZ74726.1"/>
    <property type="molecule type" value="Genomic_DNA"/>
</dbReference>
<dbReference type="CDD" id="cd05016">
    <property type="entry name" value="SIS_PGI_2"/>
    <property type="match status" value="1"/>
</dbReference>
<dbReference type="GO" id="GO:0097367">
    <property type="term" value="F:carbohydrate derivative binding"/>
    <property type="evidence" value="ECO:0007669"/>
    <property type="project" value="InterPro"/>
</dbReference>
<evidence type="ECO:0000313" key="5">
    <source>
        <dbReference type="EMBL" id="EEZ74726.1"/>
    </source>
</evidence>
<dbReference type="InterPro" id="IPR035482">
    <property type="entry name" value="SIS_PGI_2"/>
</dbReference>
<dbReference type="PANTHER" id="PTHR11469">
    <property type="entry name" value="GLUCOSE-6-PHOSPHATE ISOMERASE"/>
    <property type="match status" value="1"/>
</dbReference>
<dbReference type="GO" id="GO:0006094">
    <property type="term" value="P:gluconeogenesis"/>
    <property type="evidence" value="ECO:0007669"/>
    <property type="project" value="UniProtKB-KW"/>
</dbReference>
<dbReference type="SUPFAM" id="SSF53697">
    <property type="entry name" value="SIS domain"/>
    <property type="match status" value="1"/>
</dbReference>
<evidence type="ECO:0000256" key="1">
    <source>
        <dbReference type="ARBA" id="ARBA00022432"/>
    </source>
</evidence>
<dbReference type="GO" id="GO:0005829">
    <property type="term" value="C:cytosol"/>
    <property type="evidence" value="ECO:0007669"/>
    <property type="project" value="TreeGrafter"/>
</dbReference>
<comment type="pathway">
    <text evidence="4">Carbohydrate degradation; glycolysis; D-glyceraldehyde 3-phosphate and glycerone phosphate from D-glucose: step 2/4.</text>
</comment>
<dbReference type="EC" id="5.3.1.9" evidence="4"/>
<dbReference type="PRINTS" id="PR00662">
    <property type="entry name" value="G6PISOMERASE"/>
</dbReference>
<protein>
    <recommendedName>
        <fullName evidence="4">Glucose-6-phosphate isomerase</fullName>
        <ecNumber evidence="4">5.3.1.9</ecNumber>
    </recommendedName>
</protein>
<keyword evidence="3 4" id="KW-0413">Isomerase</keyword>
<dbReference type="PANTHER" id="PTHR11469:SF1">
    <property type="entry name" value="GLUCOSE-6-PHOSPHATE ISOMERASE"/>
    <property type="match status" value="1"/>
</dbReference>
<organism evidence="5 6">
    <name type="scientific">Neisseria lactamica ATCC 23970</name>
    <dbReference type="NCBI Taxonomy" id="546265"/>
    <lineage>
        <taxon>Bacteria</taxon>
        <taxon>Pseudomonadati</taxon>
        <taxon>Pseudomonadota</taxon>
        <taxon>Betaproteobacteria</taxon>
        <taxon>Neisseriales</taxon>
        <taxon>Neisseriaceae</taxon>
        <taxon>Neisseria</taxon>
    </lineage>
</organism>
<sequence>MFGGEGVNCQHAYFQLLHQGTRLIPCDFIVPMTAQGREDGRSRFTVANAFAQAEALMKGKTLDEARAELADLPEAERERLAPHKEFPGNRPSNSILLDRLTPYNLGMLMAAYEHKTFVQGVIWNINPFDQWGCGIRQTVGENHHRRTGRRHVRTRCLDRRADGVLPRMPSERRRRGIKVPPPFCIDSGAEKAMPAARPIPKRQCSATARVLLTNMRLRGTIAHSFQMNILPENTGKRPTKHLT</sequence>
<gene>
    <name evidence="5" type="ORF">NEILACOT_05243</name>
</gene>
<keyword evidence="2 4" id="KW-0324">Glycolysis</keyword>
<dbReference type="UniPathway" id="UPA00109">
    <property type="reaction ID" value="UER00181"/>
</dbReference>
<dbReference type="InterPro" id="IPR001672">
    <property type="entry name" value="G6P_Isomerase"/>
</dbReference>
<comment type="similarity">
    <text evidence="4">Belongs to the GPI family.</text>
</comment>
<name>D0WCG2_NEILA</name>
<accession>D0WCG2</accession>
<dbReference type="InterPro" id="IPR046348">
    <property type="entry name" value="SIS_dom_sf"/>
</dbReference>
<comment type="caution">
    <text evidence="5">The sequence shown here is derived from an EMBL/GenBank/DDBJ whole genome shotgun (WGS) entry which is preliminary data.</text>
</comment>
<dbReference type="PROSITE" id="PS51463">
    <property type="entry name" value="P_GLUCOSE_ISOMERASE_3"/>
    <property type="match status" value="1"/>
</dbReference>
<dbReference type="GO" id="GO:0004347">
    <property type="term" value="F:glucose-6-phosphate isomerase activity"/>
    <property type="evidence" value="ECO:0007669"/>
    <property type="project" value="UniProtKB-EC"/>
</dbReference>
<comment type="catalytic activity">
    <reaction evidence="4">
        <text>alpha-D-glucose 6-phosphate = beta-D-fructose 6-phosphate</text>
        <dbReference type="Rhea" id="RHEA:11816"/>
        <dbReference type="ChEBI" id="CHEBI:57634"/>
        <dbReference type="ChEBI" id="CHEBI:58225"/>
        <dbReference type="EC" id="5.3.1.9"/>
    </reaction>
</comment>
<keyword evidence="1 4" id="KW-0312">Gluconeogenesis</keyword>
<dbReference type="Pfam" id="PF00342">
    <property type="entry name" value="PGI"/>
    <property type="match status" value="1"/>
</dbReference>